<dbReference type="Pfam" id="PF03797">
    <property type="entry name" value="Autotransporter"/>
    <property type="match status" value="1"/>
</dbReference>
<evidence type="ECO:0000256" key="1">
    <source>
        <dbReference type="SAM" id="SignalP"/>
    </source>
</evidence>
<dbReference type="KEGG" id="kpie:N5580_14185"/>
<dbReference type="Pfam" id="PF18883">
    <property type="entry name" value="AC_1"/>
    <property type="match status" value="1"/>
</dbReference>
<feature type="domain" description="Autotransporter" evidence="2">
    <location>
        <begin position="1710"/>
        <end position="1992"/>
    </location>
</feature>
<accession>A0AAJ5U8U2</accession>
<name>A0AAJ5U8U2_9GAMM</name>
<protein>
    <submittedName>
        <fullName evidence="3">Autotransporter outer membrane beta-barrel domain-containing protein</fullName>
    </submittedName>
</protein>
<gene>
    <name evidence="3" type="ORF">N5580_14185</name>
</gene>
<proteinExistence type="predicted"/>
<sequence length="1992" mass="205521">MFKLNPILLSLAAAPGLFFPVTFSHAATLKPFSPLLNDNKAGVFCVCNGSTQTLSGIQRFQPGEDGGGRITIGELLSRGRIISDDNVIGADRLTFGAQNYVISVPDVNGSGNNQLQVFNTANISALASVTPASELPNYYNVNGQQYINTRVAQVSNGVINVDIGVDGAATTAATNGWSMAAKQSQLFTASGSGAMNWQSDNRIAFTGSATEYTYNLAYWVDNVAQYSGPFSVTTLDGNRREFNVDSLSDLQRYNDWLIEQLQSGNLSAGSYNAEFNKALSLYSAPIAYVIDADEYNDEVTQPVGERVVLSADGPGASVSVQKGATLEVVDSDGGAVRATNGAKATIDGKLAASGSAAHENTALRLSGSRGVNNGVINGGFFNNPDGNGVDPATLGYSGTTVLATDGSRFINNGVLNYAITQEGDASSALRLSDALGINNGNMNIGVADATGSRSSAGVVLNTDNASFINGAGGVIYVGRTPQNDKGDATEDVAINQSGGVSAISQSLNSTVINDGRIVLGSKVQNGVAMRVEDGPEAVALNNGTIDINGRAQFRPAENVGLLAINAGSGGLVGNTGTINLNGDGGTGIKVIASDGERASAFSSGAINVTGRADTLNGSFNTAVWVNGQGSGVASATLSGPIALQGSGAIGIRAEGRSTVDLTADAVPQLGGSGQYQMGFLAIGPEARIALPKAGNYATGPDDWYATIFRYQDGADFDGAGLTIAPGAAFSTGIEAVGEGSVVNTRGATFNIGNTSTGLRIEGGAQATIDAATQLNLNVGGATAAVVDGNYYNLTRYITNSFDQPFASTLVNHAAINGQGNQQIGLIAQYRGALTNTGDINLRGDQSYGIQALISGQAVNSGNISVSDGAVALFASGYSFDSPGGGTAITSSGTLNVTAGSADGFFPTTGLYASGDAARIEQNGTVNLYGSNALAGEALNGGTLVLGQQTNVVFHDPNQTAWRVVEGGGIIYAYGSNQDVSTEGSTLYQLGDGAILSLQRLGEITLSGANTTGVKMSGTATLYDNETYFVNGKGAVALRASNGAYGDLGDVWLNGENSIGAISENGDGAVFSNGNIIGSGKNVTALQASDGATVMNNGTILLSGENNTGVRLLNGGRAINNVWISVASGVGIDVSQGAGIYQPYNGTVQVDGGIAGARVGENATLDIQGDQFFRSGIWARGGADTVLLDRGAAGLQASEITLSAEGGGSAINNRAETANIALNNAYIIAINGAGIRSATSFDYGGKAYLSILEGATGYLFQNEDGSTTTHDLVVPPGYQIIVNGSGDGIHANTTGRVFSDGFIAIASEAGGSAIVTRTASEVINRGSIISYSRVAPVIDLRGGQSLFINQGDISAVDPDTPIVAGGATSDRLAFIGGSVVGDVDTGNGSDTLAVTGGTLNGSLTLGSGENNQALIENVSLANTRHITTAGGVGSTLSFSNIDASGGSFSRDDLSKGVNLGAGWSTLNFYKTQWTLTDNLKLAHSTINIDRDSTLFAGNGVNPLLAGATNDSLVVNNAGTLDLSNGDAASNRLTIDGTLASLGGTLKLATRLNGAGGQSDALRVNGNVTGTTLIEDRLSASSAAAQSDANGDGVIDGSEGISLAQVSGSASADSFALKRGYLVAGPWQYGLYAFAPDSGDQGWDYRLASRYVCEDGSLCQPQAGRAASRAVRPALAPQVPSYLSAPVGLAWYTQAITDDLHKRLGELRDGQRSGAGGELFLRYLGSNLTYMSNRDVSDYGFDADIDFSAVQLGGNLLQLDGESDSLRGGVAYTRGNTRIRPHAADGFSSTTFDSDSVSFYGTWQRDSGFYLDGSLSWSWHRGDTDIARQKEVGKVKGDGWSASLESGYPFIFANGVRLEPQAQLTWMRLKFDDTRDKDGVDVAFDDDDQTIGRLGARLDRTWQDDAQREYTPYLRASYTHGWGGGSKVKVGSAENAISQDFNSGQFGQTWDVGIGGTTRFRSDVSLYAEADYRKEIDGNGVKGWRYNAGVRWTF</sequence>
<dbReference type="SUPFAM" id="SSF51126">
    <property type="entry name" value="Pectin lyase-like"/>
    <property type="match status" value="1"/>
</dbReference>
<dbReference type="InterPro" id="IPR011050">
    <property type="entry name" value="Pectin_lyase_fold/virulence"/>
</dbReference>
<dbReference type="GO" id="GO:0019867">
    <property type="term" value="C:outer membrane"/>
    <property type="evidence" value="ECO:0007669"/>
    <property type="project" value="InterPro"/>
</dbReference>
<dbReference type="NCBIfam" id="TIGR01414">
    <property type="entry name" value="autotrans_barl"/>
    <property type="match status" value="1"/>
</dbReference>
<feature type="signal peptide" evidence="1">
    <location>
        <begin position="1"/>
        <end position="26"/>
    </location>
</feature>
<dbReference type="PROSITE" id="PS51208">
    <property type="entry name" value="AUTOTRANSPORTER"/>
    <property type="match status" value="1"/>
</dbReference>
<dbReference type="RefSeq" id="WP_269949429.1">
    <property type="nucleotide sequence ID" value="NZ_CP104758.1"/>
</dbReference>
<evidence type="ECO:0000313" key="4">
    <source>
        <dbReference type="Proteomes" id="UP001211544"/>
    </source>
</evidence>
<feature type="chain" id="PRO_5042599979" evidence="1">
    <location>
        <begin position="27"/>
        <end position="1992"/>
    </location>
</feature>
<dbReference type="Gene3D" id="2.160.20.20">
    <property type="match status" value="1"/>
</dbReference>
<dbReference type="SUPFAM" id="SSF103515">
    <property type="entry name" value="Autotransporter"/>
    <property type="match status" value="1"/>
</dbReference>
<dbReference type="Gene3D" id="2.40.128.130">
    <property type="entry name" value="Autotransporter beta-domain"/>
    <property type="match status" value="1"/>
</dbReference>
<dbReference type="SMART" id="SM00869">
    <property type="entry name" value="Autotransporter"/>
    <property type="match status" value="1"/>
</dbReference>
<dbReference type="InterPro" id="IPR036709">
    <property type="entry name" value="Autotransporte_beta_dom_sf"/>
</dbReference>
<evidence type="ECO:0000313" key="3">
    <source>
        <dbReference type="EMBL" id="WBG90231.1"/>
    </source>
</evidence>
<dbReference type="Proteomes" id="UP001211544">
    <property type="component" value="Chromosome"/>
</dbReference>
<reference evidence="3 4" key="1">
    <citation type="journal article" date="2022" name="J Glob Antimicrob Resist">
        <title>First complete genome of a multidrug resistant strain of the novel human pathogen Kalamiella piersonii (GABEKP28) identified in human saliva.</title>
        <authorList>
            <person name="McDonagh F."/>
            <person name="Singh N.K."/>
            <person name="Venkateswaran K."/>
            <person name="Lonappan A.M."/>
            <person name="Hallahan B."/>
            <person name="Tuohy A."/>
            <person name="Burke L."/>
            <person name="Kovarova A."/>
            <person name="Miliotis G."/>
        </authorList>
    </citation>
    <scope>NUCLEOTIDE SEQUENCE [LARGE SCALE GENOMIC DNA]</scope>
    <source>
        <strain evidence="3 4">GABEKP28</strain>
    </source>
</reference>
<dbReference type="InterPro" id="IPR006315">
    <property type="entry name" value="OM_autotransptr_brl_dom"/>
</dbReference>
<dbReference type="EMBL" id="CP104758">
    <property type="protein sequence ID" value="WBG90231.1"/>
    <property type="molecule type" value="Genomic_DNA"/>
</dbReference>
<dbReference type="InterPro" id="IPR005546">
    <property type="entry name" value="Autotransporte_beta"/>
</dbReference>
<dbReference type="InterPro" id="IPR012332">
    <property type="entry name" value="Autotransporter_pectin_lyase_C"/>
</dbReference>
<organism evidence="3 4">
    <name type="scientific">Pantoea piersonii</name>
    <dbReference type="NCBI Taxonomy" id="2364647"/>
    <lineage>
        <taxon>Bacteria</taxon>
        <taxon>Pseudomonadati</taxon>
        <taxon>Pseudomonadota</taxon>
        <taxon>Gammaproteobacteria</taxon>
        <taxon>Enterobacterales</taxon>
        <taxon>Erwiniaceae</taxon>
        <taxon>Pantoea</taxon>
    </lineage>
</organism>
<keyword evidence="1" id="KW-0732">Signal</keyword>
<evidence type="ECO:0000259" key="2">
    <source>
        <dbReference type="PROSITE" id="PS51208"/>
    </source>
</evidence>
<keyword evidence="4" id="KW-1185">Reference proteome</keyword>
<dbReference type="InterPro" id="IPR043990">
    <property type="entry name" value="AC_1"/>
</dbReference>